<evidence type="ECO:0000313" key="2">
    <source>
        <dbReference type="EMBL" id="STP09813.1"/>
    </source>
</evidence>
<dbReference type="AlphaFoldDB" id="A0A377JQG8"/>
<protein>
    <submittedName>
        <fullName evidence="2">Putative polysaccharide biosynthesis protein</fullName>
    </submittedName>
</protein>
<gene>
    <name evidence="2" type="ORF">NCTC12221_01261</name>
</gene>
<dbReference type="CDD" id="cd05782">
    <property type="entry name" value="DNA_polB_like1_exo"/>
    <property type="match status" value="1"/>
</dbReference>
<dbReference type="Pfam" id="PF10108">
    <property type="entry name" value="DNA_pol_B_exo2"/>
    <property type="match status" value="1"/>
</dbReference>
<sequence length="306" mass="35367">MICVFDIETIPDFHLLADVFELGGSPLEITKTAQNMQKEKSGSEFLPLCFHRVISISSVICDEFGAFKRVGHFGKNFLESLESKDALDSMDKDSKLDFLSSDFLDELEKTLLQEFWLFFNKNNPKLVSFNGRGFDIPTLALRSMRYNLNAWALFEQNNQALNKTKWENYRQRYSEQFHTDLFDSLGQFGATRSLNLHSLCKMLDLVGKYDMSGSEVYETYLGGKNTKEAKLSALETINHYCHSDVLNTYWLYLKYELLKGELLLEDYYHLLQILSEKLPQDKPYSAIFTQTLQKHISQATTQKGTK</sequence>
<dbReference type="InterPro" id="IPR019288">
    <property type="entry name" value="3'-5'_exonuclease_PolB-like"/>
</dbReference>
<dbReference type="SUPFAM" id="SSF53098">
    <property type="entry name" value="Ribonuclease H-like"/>
    <property type="match status" value="1"/>
</dbReference>
<organism evidence="2 3">
    <name type="scientific">Helicobacter cinaedi</name>
    <dbReference type="NCBI Taxonomy" id="213"/>
    <lineage>
        <taxon>Bacteria</taxon>
        <taxon>Pseudomonadati</taxon>
        <taxon>Campylobacterota</taxon>
        <taxon>Epsilonproteobacteria</taxon>
        <taxon>Campylobacterales</taxon>
        <taxon>Helicobacteraceae</taxon>
        <taxon>Helicobacter</taxon>
    </lineage>
</organism>
<dbReference type="EMBL" id="UGHZ01000001">
    <property type="protein sequence ID" value="STP09813.1"/>
    <property type="molecule type" value="Genomic_DNA"/>
</dbReference>
<accession>A0A377JQG8</accession>
<proteinExistence type="predicted"/>
<feature type="domain" description="Predicted 3'-5' exonuclease PolB-like" evidence="1">
    <location>
        <begin position="43"/>
        <end position="290"/>
    </location>
</feature>
<dbReference type="GO" id="GO:0003676">
    <property type="term" value="F:nucleic acid binding"/>
    <property type="evidence" value="ECO:0007669"/>
    <property type="project" value="InterPro"/>
</dbReference>
<dbReference type="InterPro" id="IPR012337">
    <property type="entry name" value="RNaseH-like_sf"/>
</dbReference>
<dbReference type="Gene3D" id="3.30.420.10">
    <property type="entry name" value="Ribonuclease H-like superfamily/Ribonuclease H"/>
    <property type="match status" value="1"/>
</dbReference>
<reference evidence="2 3" key="1">
    <citation type="submission" date="2018-06" db="EMBL/GenBank/DDBJ databases">
        <authorList>
            <consortium name="Pathogen Informatics"/>
            <person name="Doyle S."/>
        </authorList>
    </citation>
    <scope>NUCLEOTIDE SEQUENCE [LARGE SCALE GENOMIC DNA]</scope>
    <source>
        <strain evidence="2 3">NCTC12221</strain>
    </source>
</reference>
<dbReference type="RefSeq" id="WP_115026414.1">
    <property type="nucleotide sequence ID" value="NZ_UGHZ01000001.1"/>
</dbReference>
<name>A0A377JQG8_9HELI</name>
<evidence type="ECO:0000313" key="3">
    <source>
        <dbReference type="Proteomes" id="UP000255335"/>
    </source>
</evidence>
<evidence type="ECO:0000259" key="1">
    <source>
        <dbReference type="Pfam" id="PF10108"/>
    </source>
</evidence>
<dbReference type="Proteomes" id="UP000255335">
    <property type="component" value="Unassembled WGS sequence"/>
</dbReference>
<dbReference type="InterPro" id="IPR036397">
    <property type="entry name" value="RNaseH_sf"/>
</dbReference>